<dbReference type="AlphaFoldDB" id="A0A849K676"/>
<dbReference type="InterPro" id="IPR021218">
    <property type="entry name" value="DUF2784"/>
</dbReference>
<evidence type="ECO:0000313" key="2">
    <source>
        <dbReference type="EMBL" id="NNU41914.1"/>
    </source>
</evidence>
<protein>
    <submittedName>
        <fullName evidence="2">DUF2784 domain-containing protein</fullName>
    </submittedName>
</protein>
<gene>
    <name evidence="2" type="ORF">HK415_00160</name>
</gene>
<dbReference type="RefSeq" id="WP_171556331.1">
    <property type="nucleotide sequence ID" value="NZ_JABFCS010000001.1"/>
</dbReference>
<dbReference type="Proteomes" id="UP000552954">
    <property type="component" value="Unassembled WGS sequence"/>
</dbReference>
<keyword evidence="3" id="KW-1185">Reference proteome</keyword>
<dbReference type="Pfam" id="PF10861">
    <property type="entry name" value="DUF2784"/>
    <property type="match status" value="1"/>
</dbReference>
<proteinExistence type="predicted"/>
<keyword evidence="1" id="KW-1133">Transmembrane helix</keyword>
<dbReference type="EMBL" id="JABFCS010000001">
    <property type="protein sequence ID" value="NNU41914.1"/>
    <property type="molecule type" value="Genomic_DNA"/>
</dbReference>
<keyword evidence="1" id="KW-0812">Transmembrane</keyword>
<comment type="caution">
    <text evidence="2">The sequence shown here is derived from an EMBL/GenBank/DDBJ whole genome shotgun (WGS) entry which is preliminary data.</text>
</comment>
<keyword evidence="1" id="KW-0472">Membrane</keyword>
<evidence type="ECO:0000256" key="1">
    <source>
        <dbReference type="SAM" id="Phobius"/>
    </source>
</evidence>
<feature type="transmembrane region" description="Helical" evidence="1">
    <location>
        <begin position="6"/>
        <end position="29"/>
    </location>
</feature>
<feature type="transmembrane region" description="Helical" evidence="1">
    <location>
        <begin position="36"/>
        <end position="54"/>
    </location>
</feature>
<organism evidence="2 3">
    <name type="scientific">Ramlibacter montanisoli</name>
    <dbReference type="NCBI Taxonomy" id="2732512"/>
    <lineage>
        <taxon>Bacteria</taxon>
        <taxon>Pseudomonadati</taxon>
        <taxon>Pseudomonadota</taxon>
        <taxon>Betaproteobacteria</taxon>
        <taxon>Burkholderiales</taxon>
        <taxon>Comamonadaceae</taxon>
        <taxon>Ramlibacter</taxon>
    </lineage>
</organism>
<reference evidence="2 3" key="2">
    <citation type="submission" date="2020-06" db="EMBL/GenBank/DDBJ databases">
        <title>Ramlibacter rhizophilus sp. nov., isolated from rhizosphere soil of national flower Mugunghwa from South Korea.</title>
        <authorList>
            <person name="Zheng-Fei Y."/>
            <person name="Huan T."/>
        </authorList>
    </citation>
    <scope>NUCLEOTIDE SEQUENCE [LARGE SCALE GENOMIC DNA]</scope>
    <source>
        <strain evidence="2 3">B156</strain>
    </source>
</reference>
<accession>A0A849K676</accession>
<name>A0A849K676_9BURK</name>
<reference evidence="2 3" key="1">
    <citation type="submission" date="2020-05" db="EMBL/GenBank/DDBJ databases">
        <authorList>
            <person name="Khan S.A."/>
            <person name="Jeon C.O."/>
            <person name="Chun B.H."/>
        </authorList>
    </citation>
    <scope>NUCLEOTIDE SEQUENCE [LARGE SCALE GENOMIC DNA]</scope>
    <source>
        <strain evidence="2 3">B156</strain>
    </source>
</reference>
<feature type="transmembrane region" description="Helical" evidence="1">
    <location>
        <begin position="94"/>
        <end position="114"/>
    </location>
</feature>
<evidence type="ECO:0000313" key="3">
    <source>
        <dbReference type="Proteomes" id="UP000552954"/>
    </source>
</evidence>
<sequence>MLYRLLADAVLVFHLAFVAFAVAGGLLALRWRWMPFVHLPALAWAAFVEFSGSICPLTPLENALRAAGGAEGYPGGFVEHYLLPMLYPAELTRTVQYVLGAGLVAFNAVAYFFVWRRRRH</sequence>